<dbReference type="InterPro" id="IPR055235">
    <property type="entry name" value="ASD1_cat"/>
</dbReference>
<evidence type="ECO:0000313" key="9">
    <source>
        <dbReference type="EMBL" id="PAV20453.1"/>
    </source>
</evidence>
<dbReference type="STRING" id="2282107.A0A286ULI1"/>
<keyword evidence="5" id="KW-0732">Signal</keyword>
<comment type="caution">
    <text evidence="9">The sequence shown here is derived from an EMBL/GenBank/DDBJ whole genome shotgun (WGS) entry which is preliminary data.</text>
</comment>
<dbReference type="GO" id="GO:0031222">
    <property type="term" value="P:arabinan catabolic process"/>
    <property type="evidence" value="ECO:0007669"/>
    <property type="project" value="UniProtKB-UniPathway"/>
</dbReference>
<gene>
    <name evidence="9" type="ORF">PNOK_0308000</name>
</gene>
<evidence type="ECO:0000256" key="3">
    <source>
        <dbReference type="ARBA" id="ARBA00007186"/>
    </source>
</evidence>
<evidence type="ECO:0000259" key="8">
    <source>
        <dbReference type="SMART" id="SM00813"/>
    </source>
</evidence>
<reference evidence="9 10" key="1">
    <citation type="journal article" date="2017" name="Mol. Ecol.">
        <title>Comparative and population genomic landscape of Phellinus noxius: A hypervariable fungus causing root rot in trees.</title>
        <authorList>
            <person name="Chung C.L."/>
            <person name="Lee T.J."/>
            <person name="Akiba M."/>
            <person name="Lee H.H."/>
            <person name="Kuo T.H."/>
            <person name="Liu D."/>
            <person name="Ke H.M."/>
            <person name="Yokoi T."/>
            <person name="Roa M.B."/>
            <person name="Lu M.J."/>
            <person name="Chang Y.Y."/>
            <person name="Ann P.J."/>
            <person name="Tsai J.N."/>
            <person name="Chen C.Y."/>
            <person name="Tzean S.S."/>
            <person name="Ota Y."/>
            <person name="Hattori T."/>
            <person name="Sahashi N."/>
            <person name="Liou R.F."/>
            <person name="Kikuchi T."/>
            <person name="Tsai I.J."/>
        </authorList>
    </citation>
    <scope>NUCLEOTIDE SEQUENCE [LARGE SCALE GENOMIC DNA]</scope>
    <source>
        <strain evidence="9 10">FFPRI411160</strain>
    </source>
</reference>
<dbReference type="UniPathway" id="UPA00667"/>
<dbReference type="InterPro" id="IPR017853">
    <property type="entry name" value="GH"/>
</dbReference>
<dbReference type="Pfam" id="PF06964">
    <property type="entry name" value="Alpha-L-AF_C"/>
    <property type="match status" value="1"/>
</dbReference>
<comment type="similarity">
    <text evidence="3">Belongs to the glycosyl hydrolase 51 family.</text>
</comment>
<dbReference type="EMBL" id="NBII01000003">
    <property type="protein sequence ID" value="PAV20453.1"/>
    <property type="molecule type" value="Genomic_DNA"/>
</dbReference>
<organism evidence="9 10">
    <name type="scientific">Pyrrhoderma noxium</name>
    <dbReference type="NCBI Taxonomy" id="2282107"/>
    <lineage>
        <taxon>Eukaryota</taxon>
        <taxon>Fungi</taxon>
        <taxon>Dikarya</taxon>
        <taxon>Basidiomycota</taxon>
        <taxon>Agaricomycotina</taxon>
        <taxon>Agaricomycetes</taxon>
        <taxon>Hymenochaetales</taxon>
        <taxon>Hymenochaetaceae</taxon>
        <taxon>Pyrrhoderma</taxon>
    </lineage>
</organism>
<dbReference type="AlphaFoldDB" id="A0A286ULI1"/>
<sequence>MTRTSSTASLILLPGSTKYPILSTYNKCYVWTSRDRTLACASLKIHMFVIHFSLKTTGEGEPTGQKSLLLGLLTSSRAQTTVSVSSTASHSIPTSLYGLMFESGDGGLYAELLQNRAFQQVTPGTSAALTAWSAVGGAQISVTSGTTPLSSSLPNSLQVTIPSGSSGSVGVANSGYFGINVNEAWTYNASFNFKFAQGSTFNGKLTASLVSGDGTTLASSSSSVSGADSTDWKEFFVTLKPAASASGVNNTFTVTLDGASAAGETIFFSLFSLFPPTFKNRANGIRLDLAETLLDIKPAFFRFPGGNNLGQSIAGRWQWRNTVGPLTERPGRLGDWGYINTDGLGLKEYLDFIEDMGMEPIMAVWAGFSFGGTVAEADLQSYIQEAIDQINFVVGDPSESDAAALRASLGHPEPYTLKWVEVGNEDFFAADTYASYRWPNFVNTLKAAFPQIEFMATTDTFNPRLSPNPELYDVHVYQTPTWFSDNAFIYDGFERNGTKYFEGEYAAISSNPNDIFGSPSDGRFTFPVMSGSAGEAAFMTGLERNSDIVFAASYAPLLQHVSNSQWTPNLISFDPATVIKSTSYYVQQLFSLSKGTEYLPSTLPTPGGTLHWSITRSAPTHTIFIKLANAASSSASVVFDLPFTSFGNRRGELTVLKGGQNDMNTPASPSTVTPVVSSFTAQRSLAYEAPPFSLSVFKFTAQ</sequence>
<evidence type="ECO:0000256" key="6">
    <source>
        <dbReference type="ARBA" id="ARBA00022801"/>
    </source>
</evidence>
<evidence type="ECO:0000256" key="5">
    <source>
        <dbReference type="ARBA" id="ARBA00022729"/>
    </source>
</evidence>
<keyword evidence="6 9" id="KW-0378">Hydrolase</keyword>
<name>A0A286ULI1_9AGAM</name>
<dbReference type="InterPro" id="IPR010720">
    <property type="entry name" value="Alpha-L-AF_C"/>
</dbReference>
<dbReference type="EC" id="3.2.1.55" evidence="4"/>
<evidence type="ECO:0000256" key="7">
    <source>
        <dbReference type="ARBA" id="ARBA00023180"/>
    </source>
</evidence>
<evidence type="ECO:0000256" key="4">
    <source>
        <dbReference type="ARBA" id="ARBA00012670"/>
    </source>
</evidence>
<dbReference type="OrthoDB" id="406864at2759"/>
<evidence type="ECO:0000313" key="10">
    <source>
        <dbReference type="Proteomes" id="UP000217199"/>
    </source>
</evidence>
<accession>A0A286ULI1</accession>
<protein>
    <recommendedName>
        <fullName evidence="4">non-reducing end alpha-L-arabinofuranosidase</fullName>
        <ecNumber evidence="4">3.2.1.55</ecNumber>
    </recommendedName>
</protein>
<dbReference type="Gene3D" id="2.60.40.1180">
    <property type="entry name" value="Golgi alpha-mannosidase II"/>
    <property type="match status" value="1"/>
</dbReference>
<proteinExistence type="inferred from homology"/>
<dbReference type="InterPro" id="IPR013780">
    <property type="entry name" value="Glyco_hydro_b"/>
</dbReference>
<dbReference type="GO" id="GO:0046556">
    <property type="term" value="F:alpha-L-arabinofuranosidase activity"/>
    <property type="evidence" value="ECO:0007669"/>
    <property type="project" value="UniProtKB-EC"/>
</dbReference>
<dbReference type="InterPro" id="IPR051563">
    <property type="entry name" value="Glycosyl_Hydrolase_51"/>
</dbReference>
<dbReference type="Gene3D" id="3.20.20.80">
    <property type="entry name" value="Glycosidases"/>
    <property type="match status" value="1"/>
</dbReference>
<dbReference type="SUPFAM" id="SSF51445">
    <property type="entry name" value="(Trans)glycosidases"/>
    <property type="match status" value="1"/>
</dbReference>
<keyword evidence="10" id="KW-1185">Reference proteome</keyword>
<evidence type="ECO:0000256" key="1">
    <source>
        <dbReference type="ARBA" id="ARBA00001462"/>
    </source>
</evidence>
<dbReference type="PANTHER" id="PTHR31776">
    <property type="entry name" value="ALPHA-L-ARABINOFURANOSIDASE 1"/>
    <property type="match status" value="1"/>
</dbReference>
<keyword evidence="7" id="KW-0325">Glycoprotein</keyword>
<comment type="catalytic activity">
    <reaction evidence="1">
        <text>Hydrolysis of terminal non-reducing alpha-L-arabinofuranoside residues in alpha-L-arabinosides.</text>
        <dbReference type="EC" id="3.2.1.55"/>
    </reaction>
</comment>
<feature type="domain" description="Alpha-L-arabinofuranosidase C-terminal" evidence="8">
    <location>
        <begin position="525"/>
        <end position="693"/>
    </location>
</feature>
<dbReference type="GO" id="GO:0046373">
    <property type="term" value="P:L-arabinose metabolic process"/>
    <property type="evidence" value="ECO:0007669"/>
    <property type="project" value="InterPro"/>
</dbReference>
<dbReference type="SMART" id="SM00813">
    <property type="entry name" value="Alpha-L-AF_C"/>
    <property type="match status" value="1"/>
</dbReference>
<dbReference type="Gene3D" id="2.60.120.260">
    <property type="entry name" value="Galactose-binding domain-like"/>
    <property type="match status" value="1"/>
</dbReference>
<comment type="pathway">
    <text evidence="2">Glycan metabolism; L-arabinan degradation.</text>
</comment>
<dbReference type="Pfam" id="PF22848">
    <property type="entry name" value="ASD1_dom"/>
    <property type="match status" value="1"/>
</dbReference>
<dbReference type="PANTHER" id="PTHR31776:SF0">
    <property type="entry name" value="ALPHA-L-ARABINOFURANOSIDASE 1"/>
    <property type="match status" value="1"/>
</dbReference>
<evidence type="ECO:0000256" key="2">
    <source>
        <dbReference type="ARBA" id="ARBA00004834"/>
    </source>
</evidence>
<dbReference type="Proteomes" id="UP000217199">
    <property type="component" value="Unassembled WGS sequence"/>
</dbReference>
<dbReference type="InParanoid" id="A0A286ULI1"/>